<name>A0A448Z5Y6_9STRA</name>
<proteinExistence type="predicted"/>
<reference evidence="2 3" key="1">
    <citation type="submission" date="2019-01" db="EMBL/GenBank/DDBJ databases">
        <authorList>
            <person name="Ferrante I. M."/>
        </authorList>
    </citation>
    <scope>NUCLEOTIDE SEQUENCE [LARGE SCALE GENOMIC DNA]</scope>
    <source>
        <strain evidence="2 3">B856</strain>
    </source>
</reference>
<sequence>MQQLIRSWRYCWILLLPAAHPWTSDRTFTRCIQKDNNLRPSLLHSKLPASVGRRKRIISFASEGDFVDVEFERSPPEMEEESTEVIVPSEEDNNENDLSALLGTSKNLLEVSLETGDPRWKEIRIPFFRGTEYIDCKLTFMVDLEGQSYGIGIPFDDVVAIVIQEDSEKKKQSEKNKVTETKNISPDDYEHNEEYAELMEIFAGQVQEQLGEQFQLRKTPKVLTISGGLDKVTKDWQNRVITKPFEVEDLLEMSKEKNKEEVNDELDSFFKFMKDELGEEEFEKTMNCDGDDYTLEEELKELEEFFSVPGADGTFEGGTKGLDELMKGIENDVKAGEVKEANEFIPDTENAALKLLGYTFKDSGKSYFLVKPLQPYTLVGRHAKDEEDMIRFDLLSPEEEKLIIPKLESMCQEDLKANGLNLDSSNVNGYQTP</sequence>
<evidence type="ECO:0000313" key="2">
    <source>
        <dbReference type="EMBL" id="VEU37440.1"/>
    </source>
</evidence>
<dbReference type="EMBL" id="CAACVS010000126">
    <property type="protein sequence ID" value="VEU37440.1"/>
    <property type="molecule type" value="Genomic_DNA"/>
</dbReference>
<keyword evidence="3" id="KW-1185">Reference proteome</keyword>
<gene>
    <name evidence="2" type="ORF">PSNMU_V1.4_AUG-EV-PASAV3_0042590</name>
</gene>
<feature type="chain" id="PRO_5019588366" evidence="1">
    <location>
        <begin position="25"/>
        <end position="433"/>
    </location>
</feature>
<feature type="signal peptide" evidence="1">
    <location>
        <begin position="1"/>
        <end position="24"/>
    </location>
</feature>
<dbReference type="OrthoDB" id="45037at2759"/>
<accession>A0A448Z5Y6</accession>
<evidence type="ECO:0000256" key="1">
    <source>
        <dbReference type="SAM" id="SignalP"/>
    </source>
</evidence>
<keyword evidence="1" id="KW-0732">Signal</keyword>
<organism evidence="2 3">
    <name type="scientific">Pseudo-nitzschia multistriata</name>
    <dbReference type="NCBI Taxonomy" id="183589"/>
    <lineage>
        <taxon>Eukaryota</taxon>
        <taxon>Sar</taxon>
        <taxon>Stramenopiles</taxon>
        <taxon>Ochrophyta</taxon>
        <taxon>Bacillariophyta</taxon>
        <taxon>Bacillariophyceae</taxon>
        <taxon>Bacillariophycidae</taxon>
        <taxon>Bacillariales</taxon>
        <taxon>Bacillariaceae</taxon>
        <taxon>Pseudo-nitzschia</taxon>
    </lineage>
</organism>
<evidence type="ECO:0000313" key="3">
    <source>
        <dbReference type="Proteomes" id="UP000291116"/>
    </source>
</evidence>
<dbReference type="Proteomes" id="UP000291116">
    <property type="component" value="Unassembled WGS sequence"/>
</dbReference>
<protein>
    <submittedName>
        <fullName evidence="2">Uncharacterized protein</fullName>
    </submittedName>
</protein>
<dbReference type="AlphaFoldDB" id="A0A448Z5Y6"/>